<evidence type="ECO:0000313" key="2">
    <source>
        <dbReference type="WBParaSite" id="JU765_v2.g11414.t1"/>
    </source>
</evidence>
<organism evidence="1 2">
    <name type="scientific">Panagrolaimus sp. JU765</name>
    <dbReference type="NCBI Taxonomy" id="591449"/>
    <lineage>
        <taxon>Eukaryota</taxon>
        <taxon>Metazoa</taxon>
        <taxon>Ecdysozoa</taxon>
        <taxon>Nematoda</taxon>
        <taxon>Chromadorea</taxon>
        <taxon>Rhabditida</taxon>
        <taxon>Tylenchina</taxon>
        <taxon>Panagrolaimomorpha</taxon>
        <taxon>Panagrolaimoidea</taxon>
        <taxon>Panagrolaimidae</taxon>
        <taxon>Panagrolaimus</taxon>
    </lineage>
</organism>
<name>A0AC34PZC7_9BILA</name>
<dbReference type="WBParaSite" id="JU765_v2.g11414.t1">
    <property type="protein sequence ID" value="JU765_v2.g11414.t1"/>
    <property type="gene ID" value="JU765_v2.g11414"/>
</dbReference>
<proteinExistence type="predicted"/>
<accession>A0AC34PZC7</accession>
<evidence type="ECO:0000313" key="1">
    <source>
        <dbReference type="Proteomes" id="UP000887576"/>
    </source>
</evidence>
<dbReference type="Proteomes" id="UP000887576">
    <property type="component" value="Unplaced"/>
</dbReference>
<protein>
    <submittedName>
        <fullName evidence="2">PH domain-containing protein</fullName>
    </submittedName>
</protein>
<sequence length="388" mass="46167">MKKSIENDDGSLISDPLFQRLFRLFLLFSEPLENSQKSPTFSLKNRALQHISIYQAHFIINELFRLVRPRCSAPLHIPQQNEQVTFRELIELLDLVFPDRKQLEPVVDRVFDRYVSQIVNKGFVMCRKLPSKMTCIGRKSKKWKSYWCTLVPGTVFLWPLHKKTTVTNRQTIVLDANSIVHMGTFEEDRFTWQLFTSKEKYQFGHFDEIQRQHWIADMNLVIEYRNKSDLYNFDKEFSKRTENIGKEKEYSWKIALESENERLTEMLNQERRALYDEEIVRELATRLLDEERERSDNLEQQVKDLRSQLQQERSAYIALQRQMLCDEDGSEEMEEDDVRLLQDNMTSSSAAPSEDLYSEEYEICEEREDTPQIQTPQIDYLIISTQSI</sequence>
<reference evidence="2" key="1">
    <citation type="submission" date="2022-11" db="UniProtKB">
        <authorList>
            <consortium name="WormBaseParasite"/>
        </authorList>
    </citation>
    <scope>IDENTIFICATION</scope>
</reference>